<evidence type="ECO:0000256" key="3">
    <source>
        <dbReference type="ARBA" id="ARBA00022692"/>
    </source>
</evidence>
<evidence type="ECO:0000256" key="4">
    <source>
        <dbReference type="ARBA" id="ARBA00022989"/>
    </source>
</evidence>
<dbReference type="KEGG" id="nml:Namu_4164"/>
<dbReference type="GO" id="GO:0016020">
    <property type="term" value="C:membrane"/>
    <property type="evidence" value="ECO:0007669"/>
    <property type="project" value="UniProtKB-SubCell"/>
</dbReference>
<feature type="transmembrane region" description="Helical" evidence="7">
    <location>
        <begin position="181"/>
        <end position="201"/>
    </location>
</feature>
<name>C8XII8_NAKMY</name>
<dbReference type="PIRSF" id="PIRSF006060">
    <property type="entry name" value="AA_transporter"/>
    <property type="match status" value="1"/>
</dbReference>
<keyword evidence="2" id="KW-0813">Transport</keyword>
<dbReference type="InParanoid" id="C8XII8"/>
<dbReference type="PANTHER" id="PTHR43243:SF4">
    <property type="entry name" value="CATIONIC AMINO ACID TRANSPORTER 4"/>
    <property type="match status" value="1"/>
</dbReference>
<feature type="transmembrane region" description="Helical" evidence="7">
    <location>
        <begin position="388"/>
        <end position="408"/>
    </location>
</feature>
<dbReference type="RefSeq" id="WP_015749278.1">
    <property type="nucleotide sequence ID" value="NC_013235.1"/>
</dbReference>
<dbReference type="OrthoDB" id="9762947at2"/>
<keyword evidence="4 7" id="KW-1133">Transmembrane helix</keyword>
<dbReference type="AlphaFoldDB" id="C8XII8"/>
<evidence type="ECO:0000256" key="2">
    <source>
        <dbReference type="ARBA" id="ARBA00022448"/>
    </source>
</evidence>
<dbReference type="GO" id="GO:0015171">
    <property type="term" value="F:amino acid transmembrane transporter activity"/>
    <property type="evidence" value="ECO:0007669"/>
    <property type="project" value="TreeGrafter"/>
</dbReference>
<protein>
    <submittedName>
        <fullName evidence="8">Amino acid permease-associated region</fullName>
    </submittedName>
</protein>
<dbReference type="STRING" id="479431.Namu_4164"/>
<evidence type="ECO:0000313" key="8">
    <source>
        <dbReference type="EMBL" id="ACV80453.1"/>
    </source>
</evidence>
<feature type="transmembrane region" description="Helical" evidence="7">
    <location>
        <begin position="414"/>
        <end position="431"/>
    </location>
</feature>
<organism evidence="8 9">
    <name type="scientific">Nakamurella multipartita (strain ATCC 700099 / DSM 44233 / CIP 104796 / JCM 9543 / NBRC 105858 / Y-104)</name>
    <name type="common">Microsphaera multipartita</name>
    <dbReference type="NCBI Taxonomy" id="479431"/>
    <lineage>
        <taxon>Bacteria</taxon>
        <taxon>Bacillati</taxon>
        <taxon>Actinomycetota</taxon>
        <taxon>Actinomycetes</taxon>
        <taxon>Nakamurellales</taxon>
        <taxon>Nakamurellaceae</taxon>
        <taxon>Nakamurella</taxon>
    </lineage>
</organism>
<dbReference type="EMBL" id="CP001737">
    <property type="protein sequence ID" value="ACV80453.1"/>
    <property type="molecule type" value="Genomic_DNA"/>
</dbReference>
<dbReference type="Gene3D" id="1.20.1740.10">
    <property type="entry name" value="Amino acid/polyamine transporter I"/>
    <property type="match status" value="1"/>
</dbReference>
<dbReference type="FunCoup" id="C8XII8">
    <property type="interactions" value="44"/>
</dbReference>
<feature type="transmembrane region" description="Helical" evidence="7">
    <location>
        <begin position="240"/>
        <end position="259"/>
    </location>
</feature>
<dbReference type="InterPro" id="IPR002293">
    <property type="entry name" value="AA/rel_permease1"/>
</dbReference>
<dbReference type="Proteomes" id="UP000002218">
    <property type="component" value="Chromosome"/>
</dbReference>
<sequence length="537" mass="56967">MSVWRTKSVEQSIRDTDEPGHKLKRSLSAWDLTIFGVAVVIGAGIFTLTARVAATTAGPAVSLSFVIAAIACGLAAMCYAEFASTVPVAGSAYTFSYATLGELVAWIIGWDLVLELALGASVVAKGWSLYLGNLFSQFGGSLQTTIELGPLDFDWGAVVIVGLITFVLVQGTKLSARANMIITAIKVFVVLLVIVVGFFYFNASNLSPFVPPSQPAAEGGKTGLEQPLLQLILGGAPSSFGWFGVLAAASLVFFAFIGFDIVATAAEETRNPRKDLPRGILGSLAIVTVLYVLVSLVLTAMVPYDQLGPLQPDGTHDGNAATLATAFSAVGVDWAANVIAIGALAGLTTVVLVLLLGQSRIIFAMSRDGLLPRGMATVSEKTGTPARITVGVGVVVAVIAGFSEIGVLEEMVNVGTLFAFVLVSIGVIVLRRTRPDLERSFKVPLMPVLPILSVLACVWLMINLTAITWIRFLVWMALGVAVYYLYGKKHSMVGRRAGDGLALTEEELKATWRAEEDSGWVGPDRGRRRREENEPGS</sequence>
<feature type="transmembrane region" description="Helical" evidence="7">
    <location>
        <begin position="280"/>
        <end position="302"/>
    </location>
</feature>
<reference evidence="8 9" key="2">
    <citation type="journal article" date="2010" name="Stand. Genomic Sci.">
        <title>Complete genome sequence of Nakamurella multipartita type strain (Y-104).</title>
        <authorList>
            <person name="Tice H."/>
            <person name="Mayilraj S."/>
            <person name="Sims D."/>
            <person name="Lapidus A."/>
            <person name="Nolan M."/>
            <person name="Lucas S."/>
            <person name="Glavina Del Rio T."/>
            <person name="Copeland A."/>
            <person name="Cheng J.F."/>
            <person name="Meincke L."/>
            <person name="Bruce D."/>
            <person name="Goodwin L."/>
            <person name="Pitluck S."/>
            <person name="Ivanova N."/>
            <person name="Mavromatis K."/>
            <person name="Ovchinnikova G."/>
            <person name="Pati A."/>
            <person name="Chen A."/>
            <person name="Palaniappan K."/>
            <person name="Land M."/>
            <person name="Hauser L."/>
            <person name="Chang Y.J."/>
            <person name="Jeffries C.D."/>
            <person name="Detter J.C."/>
            <person name="Brettin T."/>
            <person name="Rohde M."/>
            <person name="Goker M."/>
            <person name="Bristow J."/>
            <person name="Eisen J.A."/>
            <person name="Markowitz V."/>
            <person name="Hugenholtz P."/>
            <person name="Kyrpides N.C."/>
            <person name="Klenk H.P."/>
            <person name="Chen F."/>
        </authorList>
    </citation>
    <scope>NUCLEOTIDE SEQUENCE [LARGE SCALE GENOMIC DNA]</scope>
    <source>
        <strain evidence="9">ATCC 700099 / DSM 44233 / CIP 104796 / JCM 9543 / NBRC 105858 / Y-104</strain>
    </source>
</reference>
<accession>C8XII8</accession>
<evidence type="ECO:0000256" key="6">
    <source>
        <dbReference type="SAM" id="MobiDB-lite"/>
    </source>
</evidence>
<keyword evidence="3 7" id="KW-0812">Transmembrane</keyword>
<evidence type="ECO:0000256" key="5">
    <source>
        <dbReference type="ARBA" id="ARBA00023136"/>
    </source>
</evidence>
<feature type="transmembrane region" description="Helical" evidence="7">
    <location>
        <begin position="153"/>
        <end position="169"/>
    </location>
</feature>
<keyword evidence="9" id="KW-1185">Reference proteome</keyword>
<keyword evidence="5 7" id="KW-0472">Membrane</keyword>
<feature type="transmembrane region" description="Helical" evidence="7">
    <location>
        <begin position="60"/>
        <end position="82"/>
    </location>
</feature>
<evidence type="ECO:0000256" key="7">
    <source>
        <dbReference type="SAM" id="Phobius"/>
    </source>
</evidence>
<gene>
    <name evidence="8" type="ordered locus">Namu_4164</name>
</gene>
<dbReference type="eggNOG" id="COG0531">
    <property type="taxonomic scope" value="Bacteria"/>
</dbReference>
<feature type="transmembrane region" description="Helical" evidence="7">
    <location>
        <begin position="32"/>
        <end position="54"/>
    </location>
</feature>
<comment type="subcellular location">
    <subcellularLocation>
        <location evidence="1">Membrane</location>
        <topology evidence="1">Multi-pass membrane protein</topology>
    </subcellularLocation>
</comment>
<feature type="transmembrane region" description="Helical" evidence="7">
    <location>
        <begin position="443"/>
        <end position="462"/>
    </location>
</feature>
<dbReference type="Pfam" id="PF13520">
    <property type="entry name" value="AA_permease_2"/>
    <property type="match status" value="1"/>
</dbReference>
<dbReference type="PANTHER" id="PTHR43243">
    <property type="entry name" value="INNER MEMBRANE TRANSPORTER YGJI-RELATED"/>
    <property type="match status" value="1"/>
</dbReference>
<proteinExistence type="predicted"/>
<reference evidence="9" key="1">
    <citation type="submission" date="2009-09" db="EMBL/GenBank/DDBJ databases">
        <title>The complete genome of Nakamurella multipartita DSM 44233.</title>
        <authorList>
            <consortium name="US DOE Joint Genome Institute (JGI-PGF)"/>
            <person name="Lucas S."/>
            <person name="Copeland A."/>
            <person name="Lapidus A."/>
            <person name="Glavina del Rio T."/>
            <person name="Dalin E."/>
            <person name="Tice H."/>
            <person name="Bruce D."/>
            <person name="Goodwin L."/>
            <person name="Pitluck S."/>
            <person name="Kyrpides N."/>
            <person name="Mavromatis K."/>
            <person name="Ivanova N."/>
            <person name="Ovchinnikova G."/>
            <person name="Sims D."/>
            <person name="Meincke L."/>
            <person name="Brettin T."/>
            <person name="Detter J.C."/>
            <person name="Han C."/>
            <person name="Larimer F."/>
            <person name="Land M."/>
            <person name="Hauser L."/>
            <person name="Markowitz V."/>
            <person name="Cheng J.-F."/>
            <person name="Hugenholtz P."/>
            <person name="Woyke T."/>
            <person name="Wu D."/>
            <person name="Klenk H.-P."/>
            <person name="Eisen J.A."/>
        </authorList>
    </citation>
    <scope>NUCLEOTIDE SEQUENCE [LARGE SCALE GENOMIC DNA]</scope>
    <source>
        <strain evidence="9">ATCC 700099 / DSM 44233 / CIP 104796 / JCM 9543 / NBRC 105858 / Y-104</strain>
    </source>
</reference>
<feature type="transmembrane region" description="Helical" evidence="7">
    <location>
        <begin position="334"/>
        <end position="357"/>
    </location>
</feature>
<evidence type="ECO:0000256" key="1">
    <source>
        <dbReference type="ARBA" id="ARBA00004141"/>
    </source>
</evidence>
<feature type="transmembrane region" description="Helical" evidence="7">
    <location>
        <begin position="468"/>
        <end position="486"/>
    </location>
</feature>
<evidence type="ECO:0000313" key="9">
    <source>
        <dbReference type="Proteomes" id="UP000002218"/>
    </source>
</evidence>
<feature type="region of interest" description="Disordered" evidence="6">
    <location>
        <begin position="514"/>
        <end position="537"/>
    </location>
</feature>
<dbReference type="HOGENOM" id="CLU_007946_15_7_11"/>